<proteinExistence type="inferred from homology"/>
<sequence length="367" mass="40493">MAQNHLFSFVFILLICCALAACGGDKKTGQGALQHLVAVYDVVARDEPWPAEYQAQAAGSRAVEVRARVQAIIEKRMYEEGDFVKEGQQLFQLERDQYEAMMQQAEARYDSAEREWNRIRPLYAKNAVSQKDRDNARAAFDNAKAELRQAKINLDYCQVVAPVSGYSSKENVTAGNLVSNNSLLTYVNQIDPMYIDFSIAAPDYMRRQQLAKAGRLQLPAGRRYSAKLRLLDGALYEGKGDITFIDSQVQPATGVIKARAVFSNTEGKIMPGQYVRLFMEGDILKDAVLIPQKCVMLTQQGAQVMAVDKDSKVSLVPVTLSVAMGDKYLVDSGLKGGERIVSEGLVKVRAGATVRVQNDANQAAAHK</sequence>
<evidence type="ECO:0000259" key="7">
    <source>
        <dbReference type="Pfam" id="PF25944"/>
    </source>
</evidence>
<evidence type="ECO:0000256" key="2">
    <source>
        <dbReference type="ARBA" id="ARBA00009477"/>
    </source>
</evidence>
<dbReference type="InterPro" id="IPR058627">
    <property type="entry name" value="MdtA-like_C"/>
</dbReference>
<feature type="domain" description="Multidrug resistance protein MdtA-like C-terminal permuted SH3" evidence="8">
    <location>
        <begin position="286"/>
        <end position="345"/>
    </location>
</feature>
<evidence type="ECO:0000256" key="3">
    <source>
        <dbReference type="SAM" id="Coils"/>
    </source>
</evidence>
<dbReference type="Pfam" id="PF25917">
    <property type="entry name" value="BSH_RND"/>
    <property type="match status" value="1"/>
</dbReference>
<dbReference type="Gene3D" id="2.40.30.170">
    <property type="match status" value="1"/>
</dbReference>
<feature type="coiled-coil region" evidence="3">
    <location>
        <begin position="88"/>
        <end position="153"/>
    </location>
</feature>
<organism evidence="9 10">
    <name type="scientific">Candidatus Desulfovibrio trichonymphae</name>
    <dbReference type="NCBI Taxonomy" id="1725232"/>
    <lineage>
        <taxon>Bacteria</taxon>
        <taxon>Pseudomonadati</taxon>
        <taxon>Thermodesulfobacteriota</taxon>
        <taxon>Desulfovibrionia</taxon>
        <taxon>Desulfovibrionales</taxon>
        <taxon>Desulfovibrionaceae</taxon>
        <taxon>Desulfovibrio</taxon>
    </lineage>
</organism>
<feature type="chain" id="PRO_5009618602" evidence="4">
    <location>
        <begin position="21"/>
        <end position="367"/>
    </location>
</feature>
<keyword evidence="10" id="KW-1185">Reference proteome</keyword>
<dbReference type="KEGG" id="dtr:RSDT_0278"/>
<keyword evidence="4" id="KW-0732">Signal</keyword>
<dbReference type="Pfam" id="PF25944">
    <property type="entry name" value="Beta-barrel_RND"/>
    <property type="match status" value="1"/>
</dbReference>
<feature type="domain" description="Multidrug resistance protein MdtA-like alpha-helical hairpin" evidence="5">
    <location>
        <begin position="96"/>
        <end position="156"/>
    </location>
</feature>
<comment type="similarity">
    <text evidence="2">Belongs to the membrane fusion protein (MFP) (TC 8.A.1) family.</text>
</comment>
<dbReference type="GO" id="GO:0046677">
    <property type="term" value="P:response to antibiotic"/>
    <property type="evidence" value="ECO:0007669"/>
    <property type="project" value="TreeGrafter"/>
</dbReference>
<dbReference type="SUPFAM" id="SSF111369">
    <property type="entry name" value="HlyD-like secretion proteins"/>
    <property type="match status" value="1"/>
</dbReference>
<dbReference type="AlphaFoldDB" id="A0A1J1DXH6"/>
<dbReference type="InterPro" id="IPR058625">
    <property type="entry name" value="MdtA-like_BSH"/>
</dbReference>
<dbReference type="Gene3D" id="2.40.50.100">
    <property type="match status" value="1"/>
</dbReference>
<comment type="subcellular location">
    <subcellularLocation>
        <location evidence="1">Cell envelope</location>
    </subcellularLocation>
</comment>
<evidence type="ECO:0000259" key="5">
    <source>
        <dbReference type="Pfam" id="PF25876"/>
    </source>
</evidence>
<dbReference type="OrthoDB" id="9772050at2"/>
<dbReference type="GO" id="GO:0030313">
    <property type="term" value="C:cell envelope"/>
    <property type="evidence" value="ECO:0007669"/>
    <property type="project" value="UniProtKB-SubCell"/>
</dbReference>
<dbReference type="EMBL" id="AP017368">
    <property type="protein sequence ID" value="BAV91790.1"/>
    <property type="molecule type" value="Genomic_DNA"/>
</dbReference>
<keyword evidence="3" id="KW-0175">Coiled coil</keyword>
<dbReference type="Gene3D" id="2.40.420.20">
    <property type="match status" value="1"/>
</dbReference>
<feature type="signal peptide" evidence="4">
    <location>
        <begin position="1"/>
        <end position="20"/>
    </location>
</feature>
<name>A0A1J1DXH6_9BACT</name>
<evidence type="ECO:0000313" key="10">
    <source>
        <dbReference type="Proteomes" id="UP000242645"/>
    </source>
</evidence>
<protein>
    <submittedName>
        <fullName evidence="9">Multidrug efflux pump priplasmic subunit AcrA</fullName>
    </submittedName>
</protein>
<dbReference type="InterPro" id="IPR058626">
    <property type="entry name" value="MdtA-like_b-barrel"/>
</dbReference>
<dbReference type="PANTHER" id="PTHR30158:SF3">
    <property type="entry name" value="MULTIDRUG EFFLUX PUMP SUBUNIT ACRA-RELATED"/>
    <property type="match status" value="1"/>
</dbReference>
<reference evidence="9 10" key="1">
    <citation type="journal article" date="2017" name="ISME J.">
        <title>Genome of 'Ca. Desulfovibrio trichonymphae', an H2-oxidizing bacterium in a tripartite symbiotic system within a protist cell in the termite gut.</title>
        <authorList>
            <person name="Kuwahara H."/>
            <person name="Yuki M."/>
            <person name="Izawa K."/>
            <person name="Ohkuma M."/>
            <person name="Hongoh Y."/>
        </authorList>
    </citation>
    <scope>NUCLEOTIDE SEQUENCE [LARGE SCALE GENOMIC DNA]</scope>
    <source>
        <strain evidence="9 10">Rs-N31</strain>
    </source>
</reference>
<evidence type="ECO:0000313" key="9">
    <source>
        <dbReference type="EMBL" id="BAV91790.1"/>
    </source>
</evidence>
<dbReference type="PANTHER" id="PTHR30158">
    <property type="entry name" value="ACRA/E-RELATED COMPONENT OF DRUG EFFLUX TRANSPORTER"/>
    <property type="match status" value="1"/>
</dbReference>
<dbReference type="Pfam" id="PF25967">
    <property type="entry name" value="RND-MFP_C"/>
    <property type="match status" value="1"/>
</dbReference>
<dbReference type="InterPro" id="IPR006143">
    <property type="entry name" value="RND_pump_MFP"/>
</dbReference>
<dbReference type="InterPro" id="IPR058624">
    <property type="entry name" value="MdtA-like_HH"/>
</dbReference>
<dbReference type="NCBIfam" id="TIGR01730">
    <property type="entry name" value="RND_mfp"/>
    <property type="match status" value="1"/>
</dbReference>
<evidence type="ECO:0000256" key="1">
    <source>
        <dbReference type="ARBA" id="ARBA00004196"/>
    </source>
</evidence>
<dbReference type="GO" id="GO:0022857">
    <property type="term" value="F:transmembrane transporter activity"/>
    <property type="evidence" value="ECO:0007669"/>
    <property type="project" value="InterPro"/>
</dbReference>
<dbReference type="Proteomes" id="UP000242645">
    <property type="component" value="Chromosome"/>
</dbReference>
<dbReference type="Gene3D" id="1.10.287.470">
    <property type="entry name" value="Helix hairpin bin"/>
    <property type="match status" value="1"/>
</dbReference>
<evidence type="ECO:0000256" key="4">
    <source>
        <dbReference type="SAM" id="SignalP"/>
    </source>
</evidence>
<feature type="domain" description="Multidrug resistance protein MdtA-like barrel-sandwich hybrid" evidence="6">
    <location>
        <begin position="61"/>
        <end position="182"/>
    </location>
</feature>
<gene>
    <name evidence="9" type="primary">acrA</name>
    <name evidence="9" type="ORF">RSDT_0278</name>
</gene>
<feature type="domain" description="Multidrug resistance protein MdtA-like beta-barrel" evidence="7">
    <location>
        <begin position="192"/>
        <end position="280"/>
    </location>
</feature>
<evidence type="ECO:0000259" key="6">
    <source>
        <dbReference type="Pfam" id="PF25917"/>
    </source>
</evidence>
<dbReference type="GO" id="GO:0005886">
    <property type="term" value="C:plasma membrane"/>
    <property type="evidence" value="ECO:0007669"/>
    <property type="project" value="TreeGrafter"/>
</dbReference>
<dbReference type="Pfam" id="PF25876">
    <property type="entry name" value="HH_MFP_RND"/>
    <property type="match status" value="1"/>
</dbReference>
<accession>A0A1J1DXH6</accession>
<dbReference type="RefSeq" id="WP_096400393.1">
    <property type="nucleotide sequence ID" value="NZ_AP017368.1"/>
</dbReference>
<evidence type="ECO:0000259" key="8">
    <source>
        <dbReference type="Pfam" id="PF25967"/>
    </source>
</evidence>